<name>A0A132A994_SARSC</name>
<evidence type="ECO:0000313" key="2">
    <source>
        <dbReference type="EMBL" id="KPM07522.1"/>
    </source>
</evidence>
<dbReference type="SMART" id="SM00264">
    <property type="entry name" value="BAG"/>
    <property type="match status" value="1"/>
</dbReference>
<feature type="compositionally biased region" description="Basic and acidic residues" evidence="1">
    <location>
        <begin position="292"/>
        <end position="309"/>
    </location>
</feature>
<comment type="caution">
    <text evidence="2">The sequence shown here is derived from an EMBL/GenBank/DDBJ whole genome shotgun (WGS) entry which is preliminary data.</text>
</comment>
<dbReference type="OrthoDB" id="333905at2759"/>
<feature type="compositionally biased region" description="Basic residues" evidence="1">
    <location>
        <begin position="231"/>
        <end position="244"/>
    </location>
</feature>
<dbReference type="VEuPathDB" id="VectorBase:SSCA008210"/>
<feature type="compositionally biased region" description="Polar residues" evidence="1">
    <location>
        <begin position="68"/>
        <end position="79"/>
    </location>
</feature>
<dbReference type="AlphaFoldDB" id="A0A132A994"/>
<dbReference type="GO" id="GO:0051087">
    <property type="term" value="F:protein-folding chaperone binding"/>
    <property type="evidence" value="ECO:0007669"/>
    <property type="project" value="InterPro"/>
</dbReference>
<evidence type="ECO:0000256" key="1">
    <source>
        <dbReference type="SAM" id="MobiDB-lite"/>
    </source>
</evidence>
<feature type="region of interest" description="Disordered" evidence="1">
    <location>
        <begin position="68"/>
        <end position="91"/>
    </location>
</feature>
<organism evidence="2 3">
    <name type="scientific">Sarcoptes scabiei</name>
    <name type="common">Itch mite</name>
    <name type="synonym">Acarus scabiei</name>
    <dbReference type="NCBI Taxonomy" id="52283"/>
    <lineage>
        <taxon>Eukaryota</taxon>
        <taxon>Metazoa</taxon>
        <taxon>Ecdysozoa</taxon>
        <taxon>Arthropoda</taxon>
        <taxon>Chelicerata</taxon>
        <taxon>Arachnida</taxon>
        <taxon>Acari</taxon>
        <taxon>Acariformes</taxon>
        <taxon>Sarcoptiformes</taxon>
        <taxon>Astigmata</taxon>
        <taxon>Psoroptidia</taxon>
        <taxon>Sarcoptoidea</taxon>
        <taxon>Sarcoptidae</taxon>
        <taxon>Sarcoptinae</taxon>
        <taxon>Sarcoptes</taxon>
    </lineage>
</organism>
<feature type="compositionally biased region" description="Low complexity" evidence="1">
    <location>
        <begin position="80"/>
        <end position="91"/>
    </location>
</feature>
<feature type="compositionally biased region" description="Polar residues" evidence="1">
    <location>
        <begin position="271"/>
        <end position="281"/>
    </location>
</feature>
<accession>A0A132A994</accession>
<dbReference type="EMBL" id="JXLN01011622">
    <property type="protein sequence ID" value="KPM07522.1"/>
    <property type="molecule type" value="Genomic_DNA"/>
</dbReference>
<dbReference type="InterPro" id="IPR003103">
    <property type="entry name" value="BAG_domain"/>
</dbReference>
<protein>
    <submittedName>
        <fullName evidence="2">BAG domain containing protein</fullName>
    </submittedName>
</protein>
<dbReference type="Gene3D" id="1.20.58.120">
    <property type="entry name" value="BAG domain"/>
    <property type="match status" value="1"/>
</dbReference>
<feature type="compositionally biased region" description="Basic and acidic residues" evidence="1">
    <location>
        <begin position="208"/>
        <end position="217"/>
    </location>
</feature>
<dbReference type="Pfam" id="PF02179">
    <property type="entry name" value="BAG"/>
    <property type="match status" value="1"/>
</dbReference>
<sequence length="309" mass="35279">MPSSEPSPSIADPNIVYPMQYSPLIKTENKEEKNSAFALPKVVPLAYEPQIISKTANTVASEMQDALNQSNTSGDDSTIQQEQQQCPNKQENPFDYIDEILNDLRNWEQQVNECQATSDDDKGYRWLDEMLTLCVLRLDCINIDGNEELRKYRKQAVNEVSRVASLLESKIKKPSSKDVQADNQTSNIEQCSDRQLVLSVVNKDNSIKNENESKMDENNPEQHQQQDKNKKDGKRFLFFKKKNNLPKNHPSNENLDRNNNDLKLEGDSSAEHQQQPQQNLSGKMDQIVESNNDEKEKCAKTTTAKETEV</sequence>
<dbReference type="InterPro" id="IPR036533">
    <property type="entry name" value="BAG_dom_sf"/>
</dbReference>
<evidence type="ECO:0000313" key="3">
    <source>
        <dbReference type="Proteomes" id="UP000616769"/>
    </source>
</evidence>
<dbReference type="Proteomes" id="UP000616769">
    <property type="component" value="Unassembled WGS sequence"/>
</dbReference>
<dbReference type="SUPFAM" id="SSF63491">
    <property type="entry name" value="BAG domain"/>
    <property type="match status" value="1"/>
</dbReference>
<reference evidence="2 3" key="1">
    <citation type="journal article" date="2015" name="Parasit. Vectors">
        <title>Draft genome of the scabies mite.</title>
        <authorList>
            <person name="Rider S.D.Jr."/>
            <person name="Morgan M.S."/>
            <person name="Arlian L.G."/>
        </authorList>
    </citation>
    <scope>NUCLEOTIDE SEQUENCE [LARGE SCALE GENOMIC DNA]</scope>
    <source>
        <strain evidence="2">Arlian Lab</strain>
    </source>
</reference>
<gene>
    <name evidence="2" type="ORF">QR98_0060180</name>
</gene>
<feature type="compositionally biased region" description="Basic and acidic residues" evidence="1">
    <location>
        <begin position="254"/>
        <end position="270"/>
    </location>
</feature>
<proteinExistence type="predicted"/>
<feature type="region of interest" description="Disordered" evidence="1">
    <location>
        <begin position="208"/>
        <end position="309"/>
    </location>
</feature>
<dbReference type="PROSITE" id="PS51035">
    <property type="entry name" value="BAG"/>
    <property type="match status" value="1"/>
</dbReference>